<evidence type="ECO:0000256" key="11">
    <source>
        <dbReference type="ARBA" id="ARBA00023027"/>
    </source>
</evidence>
<comment type="catalytic activity">
    <reaction evidence="15">
        <text>a ubiquinone + NADH + 5 H(+)(in) = a ubiquinol + NAD(+) + 4 H(+)(out)</text>
        <dbReference type="Rhea" id="RHEA:29091"/>
        <dbReference type="Rhea" id="RHEA-COMP:9565"/>
        <dbReference type="Rhea" id="RHEA-COMP:9566"/>
        <dbReference type="ChEBI" id="CHEBI:15378"/>
        <dbReference type="ChEBI" id="CHEBI:16389"/>
        <dbReference type="ChEBI" id="CHEBI:17976"/>
        <dbReference type="ChEBI" id="CHEBI:57540"/>
        <dbReference type="ChEBI" id="CHEBI:57945"/>
        <dbReference type="EC" id="7.1.1.2"/>
    </reaction>
</comment>
<evidence type="ECO:0000256" key="1">
    <source>
        <dbReference type="ARBA" id="ARBA00004225"/>
    </source>
</evidence>
<gene>
    <name evidence="17" type="primary">nad6</name>
</gene>
<evidence type="ECO:0000313" key="17">
    <source>
        <dbReference type="EMBL" id="QCX31801.1"/>
    </source>
</evidence>
<evidence type="ECO:0000256" key="5">
    <source>
        <dbReference type="ARBA" id="ARBA00022448"/>
    </source>
</evidence>
<evidence type="ECO:0000256" key="2">
    <source>
        <dbReference type="ARBA" id="ARBA00005698"/>
    </source>
</evidence>
<proteinExistence type="inferred from homology"/>
<keyword evidence="12 17" id="KW-0496">Mitochondrion</keyword>
<evidence type="ECO:0000256" key="12">
    <source>
        <dbReference type="ARBA" id="ARBA00023128"/>
    </source>
</evidence>
<reference evidence="17" key="1">
    <citation type="submission" date="2018-04" db="EMBL/GenBank/DDBJ databases">
        <title>Complete mitochondrial genome of Upogebia affinis.</title>
        <authorList>
            <person name="Tan M.H."/>
            <person name="Gan H.M."/>
            <person name="Lee Y.P."/>
            <person name="Austin C.M."/>
        </authorList>
    </citation>
    <scope>NUCLEOTIDE SEQUENCE</scope>
</reference>
<dbReference type="EC" id="7.1.1.2" evidence="3"/>
<feature type="transmembrane region" description="Helical" evidence="16">
    <location>
        <begin position="140"/>
        <end position="163"/>
    </location>
</feature>
<keyword evidence="11" id="KW-0520">NAD</keyword>
<name>A0A4Y5QM20_9EUCA</name>
<evidence type="ECO:0000256" key="16">
    <source>
        <dbReference type="SAM" id="Phobius"/>
    </source>
</evidence>
<evidence type="ECO:0000256" key="6">
    <source>
        <dbReference type="ARBA" id="ARBA00022660"/>
    </source>
</evidence>
<feature type="transmembrane region" description="Helical" evidence="16">
    <location>
        <begin position="46"/>
        <end position="67"/>
    </location>
</feature>
<organism evidence="17">
    <name type="scientific">Upogebia affinis</name>
    <dbReference type="NCBI Taxonomy" id="177247"/>
    <lineage>
        <taxon>Eukaryota</taxon>
        <taxon>Metazoa</taxon>
        <taxon>Ecdysozoa</taxon>
        <taxon>Arthropoda</taxon>
        <taxon>Crustacea</taxon>
        <taxon>Multicrustacea</taxon>
        <taxon>Malacostraca</taxon>
        <taxon>Eumalacostraca</taxon>
        <taxon>Eucarida</taxon>
        <taxon>Decapoda</taxon>
        <taxon>Pleocyemata</taxon>
        <taxon>Gebiidea</taxon>
        <taxon>Upogebiidae</taxon>
        <taxon>Upogebia</taxon>
    </lineage>
</organism>
<keyword evidence="6" id="KW-0679">Respiratory chain</keyword>
<dbReference type="InterPro" id="IPR050269">
    <property type="entry name" value="ComplexI_Subunit6"/>
</dbReference>
<keyword evidence="5" id="KW-0813">Transport</keyword>
<dbReference type="EMBL" id="MH234572">
    <property type="protein sequence ID" value="QCX31801.1"/>
    <property type="molecule type" value="Genomic_DNA"/>
</dbReference>
<feature type="transmembrane region" description="Helical" evidence="16">
    <location>
        <begin position="79"/>
        <end position="101"/>
    </location>
</feature>
<evidence type="ECO:0000256" key="7">
    <source>
        <dbReference type="ARBA" id="ARBA00022692"/>
    </source>
</evidence>
<evidence type="ECO:0000256" key="14">
    <source>
        <dbReference type="ARBA" id="ARBA00031019"/>
    </source>
</evidence>
<evidence type="ECO:0000256" key="8">
    <source>
        <dbReference type="ARBA" id="ARBA00022967"/>
    </source>
</evidence>
<comment type="subcellular location">
    <subcellularLocation>
        <location evidence="1">Mitochondrion membrane</location>
        <topology evidence="1">Multi-pass membrane protein</topology>
    </subcellularLocation>
</comment>
<evidence type="ECO:0000256" key="13">
    <source>
        <dbReference type="ARBA" id="ARBA00023136"/>
    </source>
</evidence>
<keyword evidence="7 16" id="KW-0812">Transmembrane</keyword>
<evidence type="ECO:0000256" key="3">
    <source>
        <dbReference type="ARBA" id="ARBA00012944"/>
    </source>
</evidence>
<dbReference type="PANTHER" id="PTHR11435">
    <property type="entry name" value="NADH UBIQUINONE OXIDOREDUCTASE SUBUNIT ND6"/>
    <property type="match status" value="1"/>
</dbReference>
<protein>
    <recommendedName>
        <fullName evidence="4">NADH-ubiquinone oxidoreductase chain 6</fullName>
        <ecNumber evidence="3">7.1.1.2</ecNumber>
    </recommendedName>
    <alternativeName>
        <fullName evidence="14">NADH dehydrogenase subunit 6</fullName>
    </alternativeName>
</protein>
<comment type="similarity">
    <text evidence="2">Belongs to the complex I subunit 6 family.</text>
</comment>
<geneLocation type="mitochondrion" evidence="17"/>
<evidence type="ECO:0000256" key="4">
    <source>
        <dbReference type="ARBA" id="ARBA00021095"/>
    </source>
</evidence>
<keyword evidence="13 16" id="KW-0472">Membrane</keyword>
<keyword evidence="8" id="KW-1278">Translocase</keyword>
<sequence length="169" mass="19073">MLLITLPLTLFIAVLFTQLTHPLSMGLALLLQTTLICSCSGMMMPSFWFSYILFLIFLGGMLVLFIYVTSLASNEPFTFSLSSSMILMLFIPTLSMVFIFSDPLITLENQSNSTNIYLFNSLNLTMALTSSIYNQSTMMFTIFIVIYLLLTLFAVVKITNMFFGPLRLL</sequence>
<evidence type="ECO:0000256" key="9">
    <source>
        <dbReference type="ARBA" id="ARBA00022982"/>
    </source>
</evidence>
<keyword evidence="9" id="KW-0249">Electron transport</keyword>
<dbReference type="GO" id="GO:0008137">
    <property type="term" value="F:NADH dehydrogenase (ubiquinone) activity"/>
    <property type="evidence" value="ECO:0007669"/>
    <property type="project" value="UniProtKB-EC"/>
</dbReference>
<accession>A0A4Y5QM20</accession>
<evidence type="ECO:0000256" key="10">
    <source>
        <dbReference type="ARBA" id="ARBA00022989"/>
    </source>
</evidence>
<dbReference type="GO" id="GO:0031966">
    <property type="term" value="C:mitochondrial membrane"/>
    <property type="evidence" value="ECO:0007669"/>
    <property type="project" value="UniProtKB-SubCell"/>
</dbReference>
<evidence type="ECO:0000256" key="15">
    <source>
        <dbReference type="ARBA" id="ARBA00049551"/>
    </source>
</evidence>
<feature type="transmembrane region" description="Helical" evidence="16">
    <location>
        <begin position="116"/>
        <end position="133"/>
    </location>
</feature>
<keyword evidence="10 16" id="KW-1133">Transmembrane helix</keyword>
<dbReference type="AlphaFoldDB" id="A0A4Y5QM20"/>
<dbReference type="PANTHER" id="PTHR11435:SF1">
    <property type="entry name" value="NADH-UBIQUINONE OXIDOREDUCTASE CHAIN 6"/>
    <property type="match status" value="1"/>
</dbReference>